<dbReference type="Proteomes" id="UP000580517">
    <property type="component" value="Unassembled WGS sequence"/>
</dbReference>
<dbReference type="GO" id="GO:0003700">
    <property type="term" value="F:DNA-binding transcription factor activity"/>
    <property type="evidence" value="ECO:0007669"/>
    <property type="project" value="InterPro"/>
</dbReference>
<dbReference type="PRINTS" id="PR00039">
    <property type="entry name" value="HTHLYSR"/>
</dbReference>
<accession>A0A853F7C1</accession>
<dbReference type="AlphaFoldDB" id="A0A853F7C1"/>
<gene>
    <name evidence="6" type="ORF">H0A68_03220</name>
</gene>
<dbReference type="EMBL" id="JACCEW010000001">
    <property type="protein sequence ID" value="NYT35869.1"/>
    <property type="molecule type" value="Genomic_DNA"/>
</dbReference>
<dbReference type="PANTHER" id="PTHR30427:SF1">
    <property type="entry name" value="TRANSCRIPTIONAL ACTIVATOR PROTEIN LYSR"/>
    <property type="match status" value="1"/>
</dbReference>
<proteinExistence type="inferred from homology"/>
<protein>
    <submittedName>
        <fullName evidence="6">LysR family transcriptional regulator</fullName>
    </submittedName>
</protein>
<feature type="domain" description="HTH lysR-type" evidence="5">
    <location>
        <begin position="5"/>
        <end position="62"/>
    </location>
</feature>
<dbReference type="GO" id="GO:0009089">
    <property type="term" value="P:lysine biosynthetic process via diaminopimelate"/>
    <property type="evidence" value="ECO:0007669"/>
    <property type="project" value="TreeGrafter"/>
</dbReference>
<dbReference type="GO" id="GO:0010628">
    <property type="term" value="P:positive regulation of gene expression"/>
    <property type="evidence" value="ECO:0007669"/>
    <property type="project" value="TreeGrafter"/>
</dbReference>
<dbReference type="SUPFAM" id="SSF46785">
    <property type="entry name" value="Winged helix' DNA-binding domain"/>
    <property type="match status" value="1"/>
</dbReference>
<evidence type="ECO:0000256" key="1">
    <source>
        <dbReference type="ARBA" id="ARBA00009437"/>
    </source>
</evidence>
<organism evidence="6 7">
    <name type="scientific">Allopusillimonas soli</name>
    <dbReference type="NCBI Taxonomy" id="659016"/>
    <lineage>
        <taxon>Bacteria</taxon>
        <taxon>Pseudomonadati</taxon>
        <taxon>Pseudomonadota</taxon>
        <taxon>Betaproteobacteria</taxon>
        <taxon>Burkholderiales</taxon>
        <taxon>Alcaligenaceae</taxon>
        <taxon>Allopusillimonas</taxon>
    </lineage>
</organism>
<dbReference type="GO" id="GO:0043565">
    <property type="term" value="F:sequence-specific DNA binding"/>
    <property type="evidence" value="ECO:0007669"/>
    <property type="project" value="TreeGrafter"/>
</dbReference>
<dbReference type="Pfam" id="PF00126">
    <property type="entry name" value="HTH_1"/>
    <property type="match status" value="1"/>
</dbReference>
<dbReference type="PROSITE" id="PS50931">
    <property type="entry name" value="HTH_LYSR"/>
    <property type="match status" value="1"/>
</dbReference>
<dbReference type="InterPro" id="IPR036390">
    <property type="entry name" value="WH_DNA-bd_sf"/>
</dbReference>
<evidence type="ECO:0000313" key="7">
    <source>
        <dbReference type="Proteomes" id="UP000580517"/>
    </source>
</evidence>
<dbReference type="Pfam" id="PF03466">
    <property type="entry name" value="LysR_substrate"/>
    <property type="match status" value="1"/>
</dbReference>
<evidence type="ECO:0000256" key="3">
    <source>
        <dbReference type="ARBA" id="ARBA00023125"/>
    </source>
</evidence>
<reference evidence="6 7" key="1">
    <citation type="submission" date="2020-07" db="EMBL/GenBank/DDBJ databases">
        <title>Taxonomic revisions and descriptions of new bacterial species based on genomic comparisons in the high-G+C-content subgroup of the family Alcaligenaceae.</title>
        <authorList>
            <person name="Szabo A."/>
            <person name="Felfoldi T."/>
        </authorList>
    </citation>
    <scope>NUCLEOTIDE SEQUENCE [LARGE SCALE GENOMIC DNA]</scope>
    <source>
        <strain evidence="6 7">DSM 25264</strain>
    </source>
</reference>
<sequence>MKKTLNLRQIEAFKAVIEHGTVNRAADALFVSQPAVSKLLLKLEQDTGLALFERVKGKLAPTPHGMRLYEEIDRIFAGLRQLEEAVDSIRRDEQRQLHIGVMPALSGSFVRRVTMAFIETHPDVHVSIQTRSSQFLAEWLVARQIDVALVGNRIENPYIDREPMISSPLFCALPLDHELARKRVIRATDLDGVPFISFAYGSQTDRLVRQAFSAVGARLTPVLDTVTAPTVCEFVAAGLGVSLVHPLFAEGVSKRVVLRRFEPEIEFTFQLCRVRASRNANLVEAFMSVARRVAQDVSNELLHGS</sequence>
<dbReference type="Gene3D" id="3.40.190.290">
    <property type="match status" value="1"/>
</dbReference>
<keyword evidence="3" id="KW-0238">DNA-binding</keyword>
<dbReference type="Gene3D" id="1.10.10.10">
    <property type="entry name" value="Winged helix-like DNA-binding domain superfamily/Winged helix DNA-binding domain"/>
    <property type="match status" value="1"/>
</dbReference>
<keyword evidence="4" id="KW-0804">Transcription</keyword>
<name>A0A853F7C1_9BURK</name>
<evidence type="ECO:0000256" key="4">
    <source>
        <dbReference type="ARBA" id="ARBA00023163"/>
    </source>
</evidence>
<evidence type="ECO:0000313" key="6">
    <source>
        <dbReference type="EMBL" id="NYT35869.1"/>
    </source>
</evidence>
<dbReference type="InterPro" id="IPR005119">
    <property type="entry name" value="LysR_subst-bd"/>
</dbReference>
<dbReference type="InterPro" id="IPR000847">
    <property type="entry name" value="LysR_HTH_N"/>
</dbReference>
<dbReference type="SUPFAM" id="SSF53850">
    <property type="entry name" value="Periplasmic binding protein-like II"/>
    <property type="match status" value="1"/>
</dbReference>
<evidence type="ECO:0000259" key="5">
    <source>
        <dbReference type="PROSITE" id="PS50931"/>
    </source>
</evidence>
<dbReference type="OrthoDB" id="8849678at2"/>
<dbReference type="RefSeq" id="WP_129967809.1">
    <property type="nucleotide sequence ID" value="NZ_JACCEW010000001.1"/>
</dbReference>
<keyword evidence="2" id="KW-0805">Transcription regulation</keyword>
<keyword evidence="7" id="KW-1185">Reference proteome</keyword>
<dbReference type="PANTHER" id="PTHR30427">
    <property type="entry name" value="TRANSCRIPTIONAL ACTIVATOR PROTEIN LYSR"/>
    <property type="match status" value="1"/>
</dbReference>
<comment type="caution">
    <text evidence="6">The sequence shown here is derived from an EMBL/GenBank/DDBJ whole genome shotgun (WGS) entry which is preliminary data.</text>
</comment>
<dbReference type="InterPro" id="IPR036388">
    <property type="entry name" value="WH-like_DNA-bd_sf"/>
</dbReference>
<comment type="similarity">
    <text evidence="1">Belongs to the LysR transcriptional regulatory family.</text>
</comment>
<evidence type="ECO:0000256" key="2">
    <source>
        <dbReference type="ARBA" id="ARBA00023015"/>
    </source>
</evidence>